<evidence type="ECO:0000256" key="1">
    <source>
        <dbReference type="SAM" id="MobiDB-lite"/>
    </source>
</evidence>
<dbReference type="RefSeq" id="WP_260999385.1">
    <property type="nucleotide sequence ID" value="NZ_CP054475.1"/>
</dbReference>
<reference evidence="3" key="1">
    <citation type="submission" date="2020-06" db="EMBL/GenBank/DDBJ databases">
        <title>Thalassolituus marinus alknpb1M-1, a hydrocarbon-degrading bacterium isolated from the deep-sea overlying water using an in-situ strategy from the South China Sea basin.</title>
        <authorList>
            <person name="Dong C."/>
            <person name="Chen Y."/>
            <person name="Shao Z."/>
        </authorList>
    </citation>
    <scope>NUCLEOTIDE SEQUENCE [LARGE SCALE GENOMIC DNA]</scope>
    <source>
        <strain evidence="3">alknpb1M-1</strain>
    </source>
</reference>
<dbReference type="Proteomes" id="UP001065322">
    <property type="component" value="Chromosome"/>
</dbReference>
<organism evidence="2 3">
    <name type="scientific">Thalassolituus hydrocarboniclasticus</name>
    <dbReference type="NCBI Taxonomy" id="2742796"/>
    <lineage>
        <taxon>Bacteria</taxon>
        <taxon>Pseudomonadati</taxon>
        <taxon>Pseudomonadota</taxon>
        <taxon>Gammaproteobacteria</taxon>
        <taxon>Oceanospirillales</taxon>
        <taxon>Oceanospirillaceae</taxon>
        <taxon>Thalassolituus</taxon>
    </lineage>
</organism>
<feature type="region of interest" description="Disordered" evidence="1">
    <location>
        <begin position="272"/>
        <end position="291"/>
    </location>
</feature>
<evidence type="ECO:0000313" key="3">
    <source>
        <dbReference type="Proteomes" id="UP001065322"/>
    </source>
</evidence>
<sequence>MAKALSIMPVAYSAKRPYLQLLLALIICTIFSQSASAESMTMVREYTYNASENDSKVSARKAALQQLQVLLIEEVGVQVQSSFSNTETLDKEEFSRTVQANYQTFASALTKTKILEEKWDGESFYLKAEIEVDPDGLSTQIATIIGSGGKNPCDAVREQVKITLQKAPSPDKNTELVAFALKAPFDNDCNDWQYNVLYSLTQSRYPAEGYREYLFVQLAQIAPHNLSEYLPGIAKYAIIKDNGITPAEWETMLASLQRLPEDRLQPLLSALSNYSDKSPDDTRSGKPSYQPQTALQLKNQLQSLIRAAGKGKVGNPALSAGELTARIIKATTYRQPAIGAELFQQYSGELPDINDVVKPMTDFYKNQLKDGSELELASSSFNLLLEKLNEQKDILNDNSAKQLYYLLTTLERNAEENQQQAALIENMLGRYPKLFAQIIKGQRINEVQKNLWFIRYNLPDSEACTPRECADRLFGDGNAMELNAYGEYLVAYGTRAAAAEDLVIRKLERVRVQASGPYRTTMKRHLITVLGNIRTQDLRAQELLIESLGDLDHKIPEEAQNALIKLGRGVQEKMMSMISTYEPLVQRRMVETLGKMQPDTDIVNFLKRVPQNDQYMRFAVEDALRDQQRAL</sequence>
<gene>
    <name evidence="2" type="ORF">HUF19_08485</name>
</gene>
<dbReference type="Gene3D" id="1.25.10.10">
    <property type="entry name" value="Leucine-rich Repeat Variant"/>
    <property type="match status" value="1"/>
</dbReference>
<keyword evidence="3" id="KW-1185">Reference proteome</keyword>
<accession>A0ABY6AA64</accession>
<protein>
    <recommendedName>
        <fullName evidence="4">HEAT repeat domain-containing protein</fullName>
    </recommendedName>
</protein>
<name>A0ABY6AA64_9GAMM</name>
<dbReference type="EMBL" id="CP054475">
    <property type="protein sequence ID" value="UXD87468.1"/>
    <property type="molecule type" value="Genomic_DNA"/>
</dbReference>
<evidence type="ECO:0000313" key="2">
    <source>
        <dbReference type="EMBL" id="UXD87468.1"/>
    </source>
</evidence>
<evidence type="ECO:0008006" key="4">
    <source>
        <dbReference type="Google" id="ProtNLM"/>
    </source>
</evidence>
<proteinExistence type="predicted"/>
<dbReference type="InterPro" id="IPR011989">
    <property type="entry name" value="ARM-like"/>
</dbReference>